<feature type="transmembrane region" description="Helical" evidence="7">
    <location>
        <begin position="83"/>
        <end position="109"/>
    </location>
</feature>
<dbReference type="InterPro" id="IPR017896">
    <property type="entry name" value="4Fe4S_Fe-S-bd"/>
</dbReference>
<proteinExistence type="predicted"/>
<dbReference type="InterPro" id="IPR052378">
    <property type="entry name" value="NosR_regulator"/>
</dbReference>
<dbReference type="AlphaFoldDB" id="G9XVD4"/>
<dbReference type="GO" id="GO:0051536">
    <property type="term" value="F:iron-sulfur cluster binding"/>
    <property type="evidence" value="ECO:0007669"/>
    <property type="project" value="UniProtKB-KW"/>
</dbReference>
<comment type="subcellular location">
    <subcellularLocation>
        <location evidence="1">Cell membrane</location>
    </subcellularLocation>
</comment>
<dbReference type="PROSITE" id="PS51379">
    <property type="entry name" value="4FE4S_FER_2"/>
    <property type="match status" value="1"/>
</dbReference>
<evidence type="ECO:0000313" key="10">
    <source>
        <dbReference type="Proteomes" id="UP000004416"/>
    </source>
</evidence>
<dbReference type="GO" id="GO:0046872">
    <property type="term" value="F:metal ion binding"/>
    <property type="evidence" value="ECO:0007669"/>
    <property type="project" value="UniProtKB-KW"/>
</dbReference>
<feature type="domain" description="4Fe-4S ferredoxin-type" evidence="8">
    <location>
        <begin position="233"/>
        <end position="263"/>
    </location>
</feature>
<dbReference type="SUPFAM" id="SSF54862">
    <property type="entry name" value="4Fe-4S ferredoxins"/>
    <property type="match status" value="1"/>
</dbReference>
<evidence type="ECO:0000256" key="5">
    <source>
        <dbReference type="ARBA" id="ARBA00023014"/>
    </source>
</evidence>
<reference evidence="9 10" key="1">
    <citation type="submission" date="2011-08" db="EMBL/GenBank/DDBJ databases">
        <authorList>
            <person name="Weinstock G."/>
            <person name="Sodergren E."/>
            <person name="Clifton S."/>
            <person name="Fulton L."/>
            <person name="Fulton B."/>
            <person name="Courtney L."/>
            <person name="Fronick C."/>
            <person name="Harrison M."/>
            <person name="Strong C."/>
            <person name="Farmer C."/>
            <person name="Delahaunty K."/>
            <person name="Markovic C."/>
            <person name="Hall O."/>
            <person name="Minx P."/>
            <person name="Tomlinson C."/>
            <person name="Mitreva M."/>
            <person name="Hou S."/>
            <person name="Chen J."/>
            <person name="Wollam A."/>
            <person name="Pepin K.H."/>
            <person name="Johnson M."/>
            <person name="Bhonagiri V."/>
            <person name="Zhang X."/>
            <person name="Suruliraj S."/>
            <person name="Warren W."/>
            <person name="Chinwalla A."/>
            <person name="Mardis E.R."/>
            <person name="Wilson R.K."/>
        </authorList>
    </citation>
    <scope>NUCLEOTIDE SEQUENCE [LARGE SCALE GENOMIC DNA]</scope>
    <source>
        <strain evidence="9 10">DP7</strain>
    </source>
</reference>
<evidence type="ECO:0000256" key="1">
    <source>
        <dbReference type="ARBA" id="ARBA00004236"/>
    </source>
</evidence>
<dbReference type="Proteomes" id="UP000004416">
    <property type="component" value="Unassembled WGS sequence"/>
</dbReference>
<sequence length="473" mass="52671">MINFLGKGVKLMAVNKKADPVRHPGLPKKNLLDNKMIKAMLKSRWFPGIIQWPVLFVFALIVFELMAGPGSAHDNFGTAGTWVLWWPLIPIIFLLLGRFWCAICPFATVSDWIQKFVGNNRPVPKFLKKYGIWLIDIFFILITWADHTFGVVENPRGSGVLLLIITTGVIISGAFFERRTWCRYLCFLGGLSGNYARSGSLELHATPEKCAQCTTQSCYKGNGKVAGCPMFEFPRTMDSMARCNLCANCIKTCPNDSIQLSTRVPTKGLWFIKKPKFEESFLAIIIMGIVFVQNITMLEVWEKMLASLENFVGTDNYFVTFTITFIIAMAIPVFALFASSYFAKLSNKKSTIQNFAIFGYSLIPLDLAGHIAHNLFHLLAEGKSIIFTFLALFGVETHGASAAIFSNSTIQILQFGLIGLGTLGSIYTAYRISKYNFAAEGKTFASFMPFAVLSVILGIVNVGLFILPMAMRM</sequence>
<evidence type="ECO:0000256" key="7">
    <source>
        <dbReference type="SAM" id="Phobius"/>
    </source>
</evidence>
<name>G9XVD4_DESHA</name>
<keyword evidence="7" id="KW-1133">Transmembrane helix</keyword>
<feature type="transmembrane region" description="Helical" evidence="7">
    <location>
        <begin position="355"/>
        <end position="373"/>
    </location>
</feature>
<feature type="transmembrane region" description="Helical" evidence="7">
    <location>
        <begin position="318"/>
        <end position="343"/>
    </location>
</feature>
<protein>
    <submittedName>
        <fullName evidence="9">4Fe-4S binding domain protein</fullName>
    </submittedName>
</protein>
<keyword evidence="4" id="KW-0408">Iron</keyword>
<keyword evidence="7" id="KW-0812">Transmembrane</keyword>
<evidence type="ECO:0000256" key="4">
    <source>
        <dbReference type="ARBA" id="ARBA00023004"/>
    </source>
</evidence>
<feature type="transmembrane region" description="Helical" evidence="7">
    <location>
        <begin position="45"/>
        <end position="63"/>
    </location>
</feature>
<accession>G9XVD4</accession>
<dbReference type="GO" id="GO:0005886">
    <property type="term" value="C:plasma membrane"/>
    <property type="evidence" value="ECO:0007669"/>
    <property type="project" value="UniProtKB-SubCell"/>
</dbReference>
<feature type="transmembrane region" description="Helical" evidence="7">
    <location>
        <begin position="412"/>
        <end position="432"/>
    </location>
</feature>
<dbReference type="PATRIC" id="fig|537010.4.peg.4605"/>
<feature type="transmembrane region" description="Helical" evidence="7">
    <location>
        <begin position="158"/>
        <end position="176"/>
    </location>
</feature>
<dbReference type="EMBL" id="AFZX01000133">
    <property type="protein sequence ID" value="EHL04437.1"/>
    <property type="molecule type" value="Genomic_DNA"/>
</dbReference>
<evidence type="ECO:0000256" key="3">
    <source>
        <dbReference type="ARBA" id="ARBA00022723"/>
    </source>
</evidence>
<keyword evidence="3" id="KW-0479">Metal-binding</keyword>
<evidence type="ECO:0000256" key="2">
    <source>
        <dbReference type="ARBA" id="ARBA00022475"/>
    </source>
</evidence>
<dbReference type="InterPro" id="IPR017900">
    <property type="entry name" value="4Fe4S_Fe_S_CS"/>
</dbReference>
<keyword evidence="6 7" id="KW-0472">Membrane</keyword>
<dbReference type="PANTHER" id="PTHR30224">
    <property type="entry name" value="ELECTRON TRANSPORT PROTEIN"/>
    <property type="match status" value="1"/>
</dbReference>
<dbReference type="HOGENOM" id="CLU_017386_1_0_9"/>
<evidence type="ECO:0000259" key="8">
    <source>
        <dbReference type="PROSITE" id="PS51379"/>
    </source>
</evidence>
<feature type="transmembrane region" description="Helical" evidence="7">
    <location>
        <begin position="444"/>
        <end position="467"/>
    </location>
</feature>
<dbReference type="PROSITE" id="PS00198">
    <property type="entry name" value="4FE4S_FER_1"/>
    <property type="match status" value="1"/>
</dbReference>
<keyword evidence="5" id="KW-0411">Iron-sulfur</keyword>
<keyword evidence="2" id="KW-1003">Cell membrane</keyword>
<feature type="transmembrane region" description="Helical" evidence="7">
    <location>
        <begin position="385"/>
        <end position="405"/>
    </location>
</feature>
<organism evidence="9 10">
    <name type="scientific">Desulfitobacterium hafniense DP7</name>
    <dbReference type="NCBI Taxonomy" id="537010"/>
    <lineage>
        <taxon>Bacteria</taxon>
        <taxon>Bacillati</taxon>
        <taxon>Bacillota</taxon>
        <taxon>Clostridia</taxon>
        <taxon>Eubacteriales</taxon>
        <taxon>Desulfitobacteriaceae</taxon>
        <taxon>Desulfitobacterium</taxon>
    </lineage>
</organism>
<feature type="transmembrane region" description="Helical" evidence="7">
    <location>
        <begin position="280"/>
        <end position="298"/>
    </location>
</feature>
<dbReference type="Pfam" id="PF12801">
    <property type="entry name" value="Fer4_5"/>
    <property type="match status" value="2"/>
</dbReference>
<dbReference type="PANTHER" id="PTHR30224:SF4">
    <property type="entry name" value="ELECTRON TRANSPORT PROTEIN YCCM-RELATED"/>
    <property type="match status" value="1"/>
</dbReference>
<feature type="transmembrane region" description="Helical" evidence="7">
    <location>
        <begin position="130"/>
        <end position="152"/>
    </location>
</feature>
<comment type="caution">
    <text evidence="9">The sequence shown here is derived from an EMBL/GenBank/DDBJ whole genome shotgun (WGS) entry which is preliminary data.</text>
</comment>
<evidence type="ECO:0000313" key="9">
    <source>
        <dbReference type="EMBL" id="EHL04437.1"/>
    </source>
</evidence>
<gene>
    <name evidence="9" type="ORF">HMPREF0322_04947</name>
</gene>
<evidence type="ECO:0000256" key="6">
    <source>
        <dbReference type="ARBA" id="ARBA00023136"/>
    </source>
</evidence>